<dbReference type="CDD" id="cd17546">
    <property type="entry name" value="REC_hyHK_CKI1_RcsC-like"/>
    <property type="match status" value="1"/>
</dbReference>
<evidence type="ECO:0000256" key="16">
    <source>
        <dbReference type="SAM" id="Phobius"/>
    </source>
</evidence>
<feature type="transmembrane region" description="Helical" evidence="16">
    <location>
        <begin position="472"/>
        <end position="495"/>
    </location>
</feature>
<evidence type="ECO:0000256" key="11">
    <source>
        <dbReference type="ARBA" id="ARBA00022989"/>
    </source>
</evidence>
<keyword evidence="9" id="KW-0418">Kinase</keyword>
<dbReference type="SUPFAM" id="SSF52172">
    <property type="entry name" value="CheY-like"/>
    <property type="match status" value="1"/>
</dbReference>
<dbReference type="SUPFAM" id="SSF47226">
    <property type="entry name" value="Histidine-containing phosphotransfer domain, HPT domain"/>
    <property type="match status" value="1"/>
</dbReference>
<protein>
    <recommendedName>
        <fullName evidence="3">histidine kinase</fullName>
        <ecNumber evidence="3">2.7.13.3</ecNumber>
    </recommendedName>
</protein>
<evidence type="ECO:0000256" key="4">
    <source>
        <dbReference type="ARBA" id="ARBA00022475"/>
    </source>
</evidence>
<dbReference type="InterPro" id="IPR035965">
    <property type="entry name" value="PAS-like_dom_sf"/>
</dbReference>
<dbReference type="InterPro" id="IPR036890">
    <property type="entry name" value="HATPase_C_sf"/>
</dbReference>
<dbReference type="SUPFAM" id="SSF55785">
    <property type="entry name" value="PYP-like sensor domain (PAS domain)"/>
    <property type="match status" value="1"/>
</dbReference>
<evidence type="ECO:0000256" key="6">
    <source>
        <dbReference type="ARBA" id="ARBA00022553"/>
    </source>
</evidence>
<dbReference type="InterPro" id="IPR036641">
    <property type="entry name" value="HPT_dom_sf"/>
</dbReference>
<dbReference type="SUPFAM" id="SSF53850">
    <property type="entry name" value="Periplasmic binding protein-like II"/>
    <property type="match status" value="2"/>
</dbReference>
<dbReference type="Pfam" id="PF00072">
    <property type="entry name" value="Response_reg"/>
    <property type="match status" value="1"/>
</dbReference>
<keyword evidence="8 16" id="KW-0812">Transmembrane</keyword>
<organism evidence="20 21">
    <name type="scientific">Pantoea cypripedii</name>
    <name type="common">Pectobacterium cypripedii</name>
    <name type="synonym">Erwinia cypripedii</name>
    <dbReference type="NCBI Taxonomy" id="55209"/>
    <lineage>
        <taxon>Bacteria</taxon>
        <taxon>Pseudomonadati</taxon>
        <taxon>Pseudomonadota</taxon>
        <taxon>Gammaproteobacteria</taxon>
        <taxon>Enterobacterales</taxon>
        <taxon>Erwiniaceae</taxon>
        <taxon>Pantoea</taxon>
    </lineage>
</organism>
<dbReference type="PROSITE" id="PS50894">
    <property type="entry name" value="HPT"/>
    <property type="match status" value="1"/>
</dbReference>
<dbReference type="RefSeq" id="WP_208718139.1">
    <property type="nucleotide sequence ID" value="NZ_CP024770.1"/>
</dbReference>
<feature type="modified residue" description="4-aspartylphosphate" evidence="15">
    <location>
        <position position="928"/>
    </location>
</feature>
<keyword evidence="13 16" id="KW-0472">Membrane</keyword>
<evidence type="ECO:0000313" key="20">
    <source>
        <dbReference type="EMBL" id="QGY32244.1"/>
    </source>
</evidence>
<dbReference type="SMART" id="SM00387">
    <property type="entry name" value="HATPase_c"/>
    <property type="match status" value="1"/>
</dbReference>
<dbReference type="GO" id="GO:0009927">
    <property type="term" value="F:histidine phosphotransfer kinase activity"/>
    <property type="evidence" value="ECO:0007669"/>
    <property type="project" value="TreeGrafter"/>
</dbReference>
<dbReference type="InterPro" id="IPR011006">
    <property type="entry name" value="CheY-like_superfamily"/>
</dbReference>
<name>A0A6B9G409_PANCY</name>
<keyword evidence="10" id="KW-0547">Nucleotide-binding</keyword>
<evidence type="ECO:0000256" key="12">
    <source>
        <dbReference type="ARBA" id="ARBA00023012"/>
    </source>
</evidence>
<evidence type="ECO:0000256" key="3">
    <source>
        <dbReference type="ARBA" id="ARBA00012438"/>
    </source>
</evidence>
<evidence type="ECO:0000259" key="18">
    <source>
        <dbReference type="PROSITE" id="PS50110"/>
    </source>
</evidence>
<evidence type="ECO:0000256" key="1">
    <source>
        <dbReference type="ARBA" id="ARBA00000085"/>
    </source>
</evidence>
<dbReference type="SUPFAM" id="SSF55874">
    <property type="entry name" value="ATPase domain of HSP90 chaperone/DNA topoisomerase II/histidine kinase"/>
    <property type="match status" value="1"/>
</dbReference>
<dbReference type="EMBL" id="CP024770">
    <property type="protein sequence ID" value="QGY32244.1"/>
    <property type="molecule type" value="Genomic_DNA"/>
</dbReference>
<evidence type="ECO:0000256" key="9">
    <source>
        <dbReference type="ARBA" id="ARBA00022777"/>
    </source>
</evidence>
<dbReference type="InterPro" id="IPR001789">
    <property type="entry name" value="Sig_transdc_resp-reg_receiver"/>
</dbReference>
<keyword evidence="5" id="KW-0997">Cell inner membrane</keyword>
<dbReference type="Gene3D" id="1.10.287.130">
    <property type="match status" value="1"/>
</dbReference>
<keyword evidence="20" id="KW-0614">Plasmid</keyword>
<evidence type="ECO:0000259" key="19">
    <source>
        <dbReference type="PROSITE" id="PS50894"/>
    </source>
</evidence>
<keyword evidence="4" id="KW-1003">Cell membrane</keyword>
<dbReference type="InterPro" id="IPR036097">
    <property type="entry name" value="HisK_dim/P_sf"/>
</dbReference>
<evidence type="ECO:0000256" key="2">
    <source>
        <dbReference type="ARBA" id="ARBA00004429"/>
    </source>
</evidence>
<dbReference type="SMART" id="SM00388">
    <property type="entry name" value="HisKA"/>
    <property type="match status" value="1"/>
</dbReference>
<dbReference type="PRINTS" id="PR00344">
    <property type="entry name" value="BCTRLSENSOR"/>
</dbReference>
<feature type="domain" description="Response regulatory" evidence="18">
    <location>
        <begin position="879"/>
        <end position="999"/>
    </location>
</feature>
<accession>A0A6B9G409</accession>
<dbReference type="GO" id="GO:0000155">
    <property type="term" value="F:phosphorelay sensor kinase activity"/>
    <property type="evidence" value="ECO:0007669"/>
    <property type="project" value="InterPro"/>
</dbReference>
<evidence type="ECO:0000256" key="14">
    <source>
        <dbReference type="PROSITE-ProRule" id="PRU00110"/>
    </source>
</evidence>
<dbReference type="Gene3D" id="3.40.50.2300">
    <property type="match status" value="1"/>
</dbReference>
<dbReference type="Gene3D" id="3.40.190.10">
    <property type="entry name" value="Periplasmic binding protein-like II"/>
    <property type="match status" value="2"/>
</dbReference>
<evidence type="ECO:0000256" key="13">
    <source>
        <dbReference type="ARBA" id="ARBA00023136"/>
    </source>
</evidence>
<feature type="domain" description="HPt" evidence="19">
    <location>
        <begin position="1011"/>
        <end position="1118"/>
    </location>
</feature>
<feature type="modified residue" description="Phosphohistidine" evidence="14">
    <location>
        <position position="1055"/>
    </location>
</feature>
<dbReference type="EC" id="2.7.13.3" evidence="3"/>
<comment type="catalytic activity">
    <reaction evidence="1">
        <text>ATP + protein L-histidine = ADP + protein N-phospho-L-histidine.</text>
        <dbReference type="EC" id="2.7.13.3"/>
    </reaction>
</comment>
<dbReference type="CDD" id="cd00082">
    <property type="entry name" value="HisKA"/>
    <property type="match status" value="1"/>
</dbReference>
<evidence type="ECO:0000259" key="17">
    <source>
        <dbReference type="PROSITE" id="PS50109"/>
    </source>
</evidence>
<evidence type="ECO:0000313" key="21">
    <source>
        <dbReference type="Proteomes" id="UP000502005"/>
    </source>
</evidence>
<geneLocation type="plasmid" evidence="21">
    <name>pne1b</name>
</geneLocation>
<feature type="domain" description="Histidine kinase" evidence="17">
    <location>
        <begin position="653"/>
        <end position="860"/>
    </location>
</feature>
<dbReference type="InterPro" id="IPR003661">
    <property type="entry name" value="HisK_dim/P_dom"/>
</dbReference>
<dbReference type="Gene3D" id="3.30.450.20">
    <property type="entry name" value="PAS domain"/>
    <property type="match status" value="1"/>
</dbReference>
<dbReference type="AlphaFoldDB" id="A0A6B9G409"/>
<evidence type="ECO:0000256" key="15">
    <source>
        <dbReference type="PROSITE-ProRule" id="PRU00169"/>
    </source>
</evidence>
<dbReference type="PROSITE" id="PS50110">
    <property type="entry name" value="RESPONSE_REGULATORY"/>
    <property type="match status" value="1"/>
</dbReference>
<dbReference type="GO" id="GO:0005886">
    <property type="term" value="C:plasma membrane"/>
    <property type="evidence" value="ECO:0007669"/>
    <property type="project" value="UniProtKB-SubCell"/>
</dbReference>
<dbReference type="InterPro" id="IPR005467">
    <property type="entry name" value="His_kinase_dom"/>
</dbReference>
<dbReference type="Pfam" id="PF00512">
    <property type="entry name" value="HisKA"/>
    <property type="match status" value="1"/>
</dbReference>
<dbReference type="Pfam" id="PF02518">
    <property type="entry name" value="HATPase_c"/>
    <property type="match status" value="1"/>
</dbReference>
<dbReference type="InterPro" id="IPR004358">
    <property type="entry name" value="Sig_transdc_His_kin-like_C"/>
</dbReference>
<evidence type="ECO:0000256" key="7">
    <source>
        <dbReference type="ARBA" id="ARBA00022679"/>
    </source>
</evidence>
<keyword evidence="10" id="KW-0067">ATP-binding</keyword>
<dbReference type="PANTHER" id="PTHR43047:SF72">
    <property type="entry name" value="OSMOSENSING HISTIDINE PROTEIN KINASE SLN1"/>
    <property type="match status" value="1"/>
</dbReference>
<evidence type="ECO:0000256" key="5">
    <source>
        <dbReference type="ARBA" id="ARBA00022519"/>
    </source>
</evidence>
<sequence length="1120" mass="122308">MNFFSAHKAWDWAANFCWLLLLCSLTSQAAALRIGLLSEAPPFIQQNTTAGILADEANILFKGAEAPKLIRLNTPQDALAALNQKQIDLLISAAPPATTLRASDPLLTFPLSRLQASSQAGGVTLRFPAIPENAALSDTQPGAATLNENIQRLMRGEARQLVAPTFLLNQYFFNAPVTTLEVEPATNLPTLHFFAWALPARQTLIAEVNQRISSLNQEDASRLERKWLLPAGSVFSARYPPTAELAPQIELQVVLPDAPPPWVQINEVGEIRGIWYNLLSEMFPPSRFTLTFALQTPAQGNPDAPINLQIIADDASPDPLAVPFDALNWGIVSAQNTPLPGAIAALKDKRIAVLRYSPLLQQLGNRLPAENLVLVDSLEQGLTLLHAGGADGVMGEIFSLSYVLKQQNEQQLRLAPLDLPETPLWFNISAADTPETQRVRQVLASFTRAEVESSRARSLLTLQNTHLSGNNLWLIALGIVTLSAVLLALVAFSLAQTQRRQRERDTAALHNALTLWQTLMNNAPVPLFVCDPSGSLTRFNAAFRSSPFLPQVLPDGIPLPGLPLGEIARQLSLPQRITLLNSTQPTTGETTLANGETTLFWWLCSYTDNRGRPHGIVGGWVDISEKAALTQALNQALSQSEHASEEKSAFLARMSHDIRTPLNAVLGLLELERDKNQSLEIAWQAAVTLRDLIGDILDLSRIEAGELQLDLAPHNLYQALTVSDEMFARNAKAKGLNWHSELAIPTTHHYLFDKTRLSQVVANLLSNAIKYTHHGEVSFTAHGEDEHLILIISDSGIGIPAEALSQLGEAWFQLDQSTPQSSGLGLAICYQLVALMAGTLDITSTPGQGTRVEVRLPLEQAEDVDNEAVSLAAPLPQLQVMVVDDFAPNLTVLRLQLEKFGMQVTCCESAREALDFLASQSVDLLITDCQMPLMDGYALVQTLLIRELLGQTKAPATILGCTANALPREEERARHAGMDDLLRKPLTAARLLQALTQHNPLTRQIPDLRALSELANQQPEVITRMHQQMHDAISSDLALLADTQPSHDDLSRIAHRLKASWSLLGVPAAFRACLVLESLNELLANGMITQRDIVALVSGFTRVMQESLGQLDAALAAEVR</sequence>
<dbReference type="PROSITE" id="PS50109">
    <property type="entry name" value="HIS_KIN"/>
    <property type="match status" value="1"/>
</dbReference>
<dbReference type="InterPro" id="IPR008207">
    <property type="entry name" value="Sig_transdc_His_kin_Hpt_dom"/>
</dbReference>
<dbReference type="Gene3D" id="3.30.565.10">
    <property type="entry name" value="Histidine kinase-like ATPase, C-terminal domain"/>
    <property type="match status" value="1"/>
</dbReference>
<dbReference type="PANTHER" id="PTHR43047">
    <property type="entry name" value="TWO-COMPONENT HISTIDINE PROTEIN KINASE"/>
    <property type="match status" value="1"/>
</dbReference>
<keyword evidence="6 15" id="KW-0597">Phosphoprotein</keyword>
<keyword evidence="12" id="KW-0902">Two-component regulatory system</keyword>
<keyword evidence="11 16" id="KW-1133">Transmembrane helix</keyword>
<dbReference type="SMART" id="SM00448">
    <property type="entry name" value="REC"/>
    <property type="match status" value="1"/>
</dbReference>
<dbReference type="SUPFAM" id="SSF47384">
    <property type="entry name" value="Homodimeric domain of signal transducing histidine kinase"/>
    <property type="match status" value="1"/>
</dbReference>
<dbReference type="Proteomes" id="UP000502005">
    <property type="component" value="Plasmid pNE1B"/>
</dbReference>
<gene>
    <name evidence="20" type="ORF">CUN67_24960</name>
</gene>
<evidence type="ECO:0000256" key="10">
    <source>
        <dbReference type="ARBA" id="ARBA00022840"/>
    </source>
</evidence>
<comment type="subcellular location">
    <subcellularLocation>
        <location evidence="2">Cell inner membrane</location>
        <topology evidence="2">Multi-pass membrane protein</topology>
    </subcellularLocation>
</comment>
<proteinExistence type="predicted"/>
<reference evidence="20 21" key="1">
    <citation type="submission" date="2017-11" db="EMBL/GenBank/DDBJ databases">
        <title>Genome sequence of Pantoea cypripedii NE1.</title>
        <authorList>
            <person name="Nascimento F.X."/>
        </authorList>
    </citation>
    <scope>NUCLEOTIDE SEQUENCE [LARGE SCALE GENOMIC DNA]</scope>
    <source>
        <strain evidence="20 21">NE1</strain>
        <plasmid evidence="21">pne1b</plasmid>
    </source>
</reference>
<evidence type="ECO:0000256" key="8">
    <source>
        <dbReference type="ARBA" id="ARBA00022692"/>
    </source>
</evidence>
<dbReference type="InterPro" id="IPR003594">
    <property type="entry name" value="HATPase_dom"/>
</dbReference>
<keyword evidence="7" id="KW-0808">Transferase</keyword>